<gene>
    <name evidence="2" type="primary">C</name>
</gene>
<dbReference type="KEGG" id="vg:65100040"/>
<evidence type="ECO:0000313" key="3">
    <source>
        <dbReference type="Proteomes" id="UP000297102"/>
    </source>
</evidence>
<proteinExistence type="predicted"/>
<evidence type="ECO:0000313" key="2">
    <source>
        <dbReference type="EMBL" id="AVM86042.1"/>
    </source>
</evidence>
<organism evidence="2">
    <name type="scientific">Pohorje myodes paramyxovirus 1</name>
    <dbReference type="NCBI Taxonomy" id="2116604"/>
    <lineage>
        <taxon>Viruses</taxon>
        <taxon>Riboviria</taxon>
        <taxon>Orthornavirae</taxon>
        <taxon>Negarnaviricota</taxon>
        <taxon>Haploviricotina</taxon>
        <taxon>Monjiviricetes</taxon>
        <taxon>Mononegavirales</taxon>
        <taxon>Paramyxoviridae</taxon>
        <taxon>Orthoparamyxovirinae</taxon>
        <taxon>Jeilongvirus</taxon>
        <taxon>Jeilongvirus myodesis</taxon>
    </lineage>
</organism>
<dbReference type="GeneID" id="65100040"/>
<protein>
    <submittedName>
        <fullName evidence="2">C protein</fullName>
    </submittedName>
</protein>
<evidence type="ECO:0000256" key="1">
    <source>
        <dbReference type="SAM" id="MobiDB-lite"/>
    </source>
</evidence>
<name>A0A2P1GJA7_9MONO</name>
<sequence length="151" mass="17944">MESKLSSLYNRLRRTLRKHTGEVPSRNQEPRTESRPGRESQQTMITQETNRMECLERRRELRKERAKEVLRIIEELEMKRILSRENPQPPPRLAISRTGMLKILLMSVQKTGEIPVLDYISLERAQILDQMEMQSLREAWVMIQSVMRITV</sequence>
<accession>A0A2P1GJA7</accession>
<reference evidence="2" key="1">
    <citation type="submission" date="2017-11" db="EMBL/GenBank/DDBJ databases">
        <title>Discovery of three new Paramyxovirus species in rodents: expansion of the proposed genus 'Jeilong virus'.</title>
        <authorList>
            <person name="Vanmechelen B."/>
            <person name="Bletsa M."/>
            <person name="Vrancken B."/>
            <person name="Gryseels S."/>
            <person name="Leirs H."/>
            <person name="Gouy de Bellocq J."/>
            <person name="Lemey P."/>
            <person name="Maes P."/>
        </authorList>
    </citation>
    <scope>NUCLEOTIDE SEQUENCE</scope>
    <source>
        <strain evidence="2">TT02/05</strain>
    </source>
</reference>
<dbReference type="Proteomes" id="UP000297102">
    <property type="component" value="Segment"/>
</dbReference>
<feature type="compositionally biased region" description="Basic and acidic residues" evidence="1">
    <location>
        <begin position="28"/>
        <end position="38"/>
    </location>
</feature>
<feature type="compositionally biased region" description="Polar residues" evidence="1">
    <location>
        <begin position="39"/>
        <end position="49"/>
    </location>
</feature>
<feature type="region of interest" description="Disordered" evidence="1">
    <location>
        <begin position="15"/>
        <end position="49"/>
    </location>
</feature>
<dbReference type="InterPro" id="IPR031812">
    <property type="entry name" value="C_Hendra"/>
</dbReference>
<dbReference type="RefSeq" id="YP_010085018.1">
    <property type="nucleotide sequence ID" value="NC_055168.1"/>
</dbReference>
<keyword evidence="3" id="KW-1185">Reference proteome</keyword>
<dbReference type="Pfam" id="PF16821">
    <property type="entry name" value="C_Hendra"/>
    <property type="match status" value="1"/>
</dbReference>
<dbReference type="EMBL" id="MG516455">
    <property type="protein sequence ID" value="AVM86042.1"/>
    <property type="molecule type" value="Viral_cRNA"/>
</dbReference>